<dbReference type="CDD" id="cd00161">
    <property type="entry name" value="beta-trefoil_Ricin-like"/>
    <property type="match status" value="1"/>
</dbReference>
<keyword evidence="5" id="KW-1185">Reference proteome</keyword>
<dbReference type="Proteomes" id="UP000622448">
    <property type="component" value="Unassembled WGS sequence"/>
</dbReference>
<feature type="domain" description="Ricin B lectin" evidence="3">
    <location>
        <begin position="757"/>
        <end position="894"/>
    </location>
</feature>
<dbReference type="Pfam" id="PF04122">
    <property type="entry name" value="CW_binding_2"/>
    <property type="match status" value="3"/>
</dbReference>
<feature type="region of interest" description="Disordered" evidence="1">
    <location>
        <begin position="42"/>
        <end position="67"/>
    </location>
</feature>
<dbReference type="PROSITE" id="PS50231">
    <property type="entry name" value="RICIN_B_LECTIN"/>
    <property type="match status" value="1"/>
</dbReference>
<accession>A0ABR7BPG6</accession>
<feature type="signal peptide" evidence="2">
    <location>
        <begin position="1"/>
        <end position="32"/>
    </location>
</feature>
<feature type="compositionally biased region" description="Basic and acidic residues" evidence="1">
    <location>
        <begin position="340"/>
        <end position="355"/>
    </location>
</feature>
<dbReference type="RefSeq" id="WP_186938110.1">
    <property type="nucleotide sequence ID" value="NZ_JACOOA010000001.1"/>
</dbReference>
<dbReference type="PANTHER" id="PTHR30032">
    <property type="entry name" value="N-ACETYLMURAMOYL-L-ALANINE AMIDASE-RELATED"/>
    <property type="match status" value="1"/>
</dbReference>
<gene>
    <name evidence="4" type="ORF">H8S61_04725</name>
</gene>
<dbReference type="Gene3D" id="3.40.50.12090">
    <property type="match status" value="1"/>
</dbReference>
<feature type="chain" id="PRO_5046068532" evidence="2">
    <location>
        <begin position="33"/>
        <end position="1398"/>
    </location>
</feature>
<dbReference type="EMBL" id="JACOOA010000001">
    <property type="protein sequence ID" value="MBC5583498.1"/>
    <property type="molecule type" value="Genomic_DNA"/>
</dbReference>
<feature type="compositionally biased region" description="Polar residues" evidence="1">
    <location>
        <begin position="356"/>
        <end position="366"/>
    </location>
</feature>
<feature type="compositionally biased region" description="Basic and acidic residues" evidence="1">
    <location>
        <begin position="87"/>
        <end position="98"/>
    </location>
</feature>
<feature type="compositionally biased region" description="Acidic residues" evidence="1">
    <location>
        <begin position="115"/>
        <end position="134"/>
    </location>
</feature>
<comment type="caution">
    <text evidence="4">The sequence shown here is derived from an EMBL/GenBank/DDBJ whole genome shotgun (WGS) entry which is preliminary data.</text>
</comment>
<dbReference type="InterPro" id="IPR000772">
    <property type="entry name" value="Ricin_B_lectin"/>
</dbReference>
<organism evidence="4 5">
    <name type="scientific">Eggerthella hominis</name>
    <dbReference type="NCBI Taxonomy" id="2763043"/>
    <lineage>
        <taxon>Bacteria</taxon>
        <taxon>Bacillati</taxon>
        <taxon>Actinomycetota</taxon>
        <taxon>Coriobacteriia</taxon>
        <taxon>Eggerthellales</taxon>
        <taxon>Eggerthellaceae</taxon>
        <taxon>Eggerthella</taxon>
    </lineage>
</organism>
<dbReference type="Gene3D" id="2.80.10.50">
    <property type="match status" value="3"/>
</dbReference>
<dbReference type="PANTHER" id="PTHR30032:SF8">
    <property type="entry name" value="GERMINATION-SPECIFIC N-ACETYLMURAMOYL-L-ALANINE AMIDASE"/>
    <property type="match status" value="1"/>
</dbReference>
<evidence type="ECO:0000256" key="2">
    <source>
        <dbReference type="SAM" id="SignalP"/>
    </source>
</evidence>
<evidence type="ECO:0000256" key="1">
    <source>
        <dbReference type="SAM" id="MobiDB-lite"/>
    </source>
</evidence>
<reference evidence="4 5" key="1">
    <citation type="submission" date="2020-08" db="EMBL/GenBank/DDBJ databases">
        <title>Genome public.</title>
        <authorList>
            <person name="Liu C."/>
            <person name="Sun Q."/>
        </authorList>
    </citation>
    <scope>NUCLEOTIDE SEQUENCE [LARGE SCALE GENOMIC DNA]</scope>
    <source>
        <strain evidence="4 5">NSJ-70</strain>
    </source>
</reference>
<evidence type="ECO:0000259" key="3">
    <source>
        <dbReference type="SMART" id="SM00458"/>
    </source>
</evidence>
<name>A0ABR7BPG6_9ACTN</name>
<sequence>MNGTDKRVSSRTAKALLAVVLAIGLCPIPAYADQELENCSTYSEDRNRSGAESEGLEGSGNAGEGAVSSKAYDDISSFVHGSAVEKGSSDEVGDKFEDSSSIGRTEGGASSDDLASCEEEGQGDVPEMPDEGDLPDGSAKIDEGEMLEQAIAGMADEVAVDAEAADKARLVHDALAKAVTYAQDVEGLSENLRLFTAYGAVVDQVAASQGFAYAYELIMQKLDIECVVVEHVEENYAWNIVKIGDRWLHVDAAADAVLYAEHCAGDHGSECDGECYRAYSLVTDDFMAADENDQFAKKHASWMLSDDPGATPDDAVNDSVDGSIVEDEKAAPEPSGDGDGVLKNDDTLTEGKDSSQNEGAESSNADPDSGESRSEKLDDFAEAMSTGFTTADLNRVIPRTYNGTGQCQGYAKYIGRQLTGTDPCGSSLDGYGNNVNANRGWTKYGSINAAGGLRVGDFIRIYTQEGGHAAIVYSVGSGTNPEIRVTEKWGSNVNIKTGGYLNGTGSLRYLNQIKNHKVYYVLRWTQDTHSHSFPVSAVSYYNDVNHTVNYGRCSCGASKASERQNCTFVWKGLKSVCSGCGAEYVYHEGDGEYVTVRNTSVFNGDNPDTGSQITIPSGLVLKVTGVKVSSWGRYVGRVTYKGKTGYAHLADFKFNGTAGKHVFSSGVCSQCGMVQVGSAPGIYKTKTDTTLYYQNVWASQRRVVKKGEQVTIIKVEPTTHNWYWGYTPDGYVVGMDQLAAKAFESGRNGSVATVADGTYLITSAYNTAFAFDIYDASKSNGAQVQLWHNNGNVAQQFKLKKNTDGTYLITNVGSGKALDASGGGLVDHTNTVQWDAHNGANQRWYVERCADGTFTFRNQNSNLYLDVNGGNVAAGTQIHQYHANQSHAQKFNLVPFGGTSSFAGSGLVVTGVNESYTFTGSAISPKPTIKRLAYALGALRVPGSGTSSGGWTYAETCTLEAGKTYLVEVDSVSKLAGNASGADMLLYDFESNRTIVEHTYSFSKSKQSKTIVPSKTGKLIMYAGRVGQCQGCASQWDGIRVYEVLEKDKDYTLSYKNNATVGSGSVVVTGKGSISGSKSIGFSIVESTKKQLVRKAGNTALDTTSSIVQEGFAKGSCDTVVVATMNGYWDALTASALAGLKRCPVLLTDPNALSSQAASEIKRLGASKVVVAGGNAAVSSRVETSLKRISCVKSVQRLSGLTAIDTGLALYRSGKGSWGKTAIVATSATFQDALSISPYAYAKKAPIFLANAFTHKLDQETLSAVKSGGFTRVVIVGGTAAVSKSVESQLRGISVVRLSGATAYETSSEIASWCVSQGMKADNMGIATGRSYYDALTGSALCGKKGAVLVLVDDANRSTIDAFVKRQKKAIYRTFVFGGEAAVSGATASYISKAIKAT</sequence>
<proteinExistence type="predicted"/>
<keyword evidence="2" id="KW-0732">Signal</keyword>
<dbReference type="SUPFAM" id="SSF50370">
    <property type="entry name" value="Ricin B-like lectins"/>
    <property type="match status" value="1"/>
</dbReference>
<dbReference type="Pfam" id="PF14200">
    <property type="entry name" value="RicinB_lectin_2"/>
    <property type="match status" value="1"/>
</dbReference>
<feature type="region of interest" description="Disordered" evidence="1">
    <location>
        <begin position="82"/>
        <end position="140"/>
    </location>
</feature>
<dbReference type="SMART" id="SM00458">
    <property type="entry name" value="RICIN"/>
    <property type="match status" value="1"/>
</dbReference>
<feature type="region of interest" description="Disordered" evidence="1">
    <location>
        <begin position="327"/>
        <end position="376"/>
    </location>
</feature>
<dbReference type="InterPro" id="IPR051922">
    <property type="entry name" value="Bact_Sporulation_Assoc"/>
</dbReference>
<evidence type="ECO:0000313" key="4">
    <source>
        <dbReference type="EMBL" id="MBC5583498.1"/>
    </source>
</evidence>
<dbReference type="InterPro" id="IPR035992">
    <property type="entry name" value="Ricin_B-like_lectins"/>
</dbReference>
<evidence type="ECO:0000313" key="5">
    <source>
        <dbReference type="Proteomes" id="UP000622448"/>
    </source>
</evidence>
<dbReference type="InterPro" id="IPR007253">
    <property type="entry name" value="Cell_wall-bd_2"/>
</dbReference>
<protein>
    <submittedName>
        <fullName evidence="4">Cell wall-binding repeat-containing protein</fullName>
    </submittedName>
</protein>